<feature type="domain" description="NADH:quinone oxidoreductase/Mrp antiporter transmembrane" evidence="9">
    <location>
        <begin position="133"/>
        <end position="427"/>
    </location>
</feature>
<keyword evidence="11" id="KW-1185">Reference proteome</keyword>
<feature type="transmembrane region" description="Helical" evidence="8">
    <location>
        <begin position="6"/>
        <end position="26"/>
    </location>
</feature>
<comment type="caution">
    <text evidence="10">The sequence shown here is derived from an EMBL/GenBank/DDBJ whole genome shotgun (WGS) entry which is preliminary data.</text>
</comment>
<dbReference type="InterPro" id="IPR050586">
    <property type="entry name" value="CPA3_Na-H_Antiporter_D"/>
</dbReference>
<dbReference type="Proteomes" id="UP001207337">
    <property type="component" value="Unassembled WGS sequence"/>
</dbReference>
<feature type="transmembrane region" description="Helical" evidence="8">
    <location>
        <begin position="208"/>
        <end position="227"/>
    </location>
</feature>
<dbReference type="EMBL" id="JAJNDC010000001">
    <property type="protein sequence ID" value="MCW9712494.1"/>
    <property type="molecule type" value="Genomic_DNA"/>
</dbReference>
<dbReference type="InterPro" id="IPR003918">
    <property type="entry name" value="NADH_UbQ_OxRdtase"/>
</dbReference>
<accession>A0ABT3PXC4</accession>
<dbReference type="Pfam" id="PF00361">
    <property type="entry name" value="Proton_antipo_M"/>
    <property type="match status" value="1"/>
</dbReference>
<feature type="transmembrane region" description="Helical" evidence="8">
    <location>
        <begin position="413"/>
        <end position="433"/>
    </location>
</feature>
<evidence type="ECO:0000313" key="11">
    <source>
        <dbReference type="Proteomes" id="UP001207337"/>
    </source>
</evidence>
<evidence type="ECO:0000256" key="8">
    <source>
        <dbReference type="SAM" id="Phobius"/>
    </source>
</evidence>
<feature type="transmembrane region" description="Helical" evidence="8">
    <location>
        <begin position="248"/>
        <end position="270"/>
    </location>
</feature>
<gene>
    <name evidence="10" type="ORF">LQ318_06205</name>
</gene>
<dbReference type="PANTHER" id="PTHR42703">
    <property type="entry name" value="NADH DEHYDROGENASE"/>
    <property type="match status" value="1"/>
</dbReference>
<comment type="subcellular location">
    <subcellularLocation>
        <location evidence="1">Cell membrane</location>
        <topology evidence="1">Multi-pass membrane protein</topology>
    </subcellularLocation>
    <subcellularLocation>
        <location evidence="7">Membrane</location>
        <topology evidence="7">Multi-pass membrane protein</topology>
    </subcellularLocation>
</comment>
<evidence type="ECO:0000256" key="5">
    <source>
        <dbReference type="ARBA" id="ARBA00022989"/>
    </source>
</evidence>
<comment type="similarity">
    <text evidence="2">Belongs to the CPA3 antiporters (TC 2.A.63) subunit D family.</text>
</comment>
<feature type="transmembrane region" description="Helical" evidence="8">
    <location>
        <begin position="276"/>
        <end position="301"/>
    </location>
</feature>
<dbReference type="RefSeq" id="WP_265788492.1">
    <property type="nucleotide sequence ID" value="NZ_BAABRS010000001.1"/>
</dbReference>
<keyword evidence="5 8" id="KW-1133">Transmembrane helix</keyword>
<evidence type="ECO:0000256" key="7">
    <source>
        <dbReference type="RuleBase" id="RU000320"/>
    </source>
</evidence>
<feature type="transmembrane region" description="Helical" evidence="8">
    <location>
        <begin position="72"/>
        <end position="100"/>
    </location>
</feature>
<feature type="transmembrane region" description="Helical" evidence="8">
    <location>
        <begin position="167"/>
        <end position="188"/>
    </location>
</feature>
<reference evidence="10 11" key="1">
    <citation type="submission" date="2021-11" db="EMBL/GenBank/DDBJ databases">
        <title>Aliifidinibius sp. nov., a new bacterium isolated from saline soil.</title>
        <authorList>
            <person name="Galisteo C."/>
            <person name="De La Haba R."/>
            <person name="Sanchez-Porro C."/>
            <person name="Ventosa A."/>
        </authorList>
    </citation>
    <scope>NUCLEOTIDE SEQUENCE [LARGE SCALE GENOMIC DNA]</scope>
    <source>
        <strain evidence="10 11">KACC 190600</strain>
    </source>
</reference>
<dbReference type="PRINTS" id="PR01437">
    <property type="entry name" value="NUOXDRDTASE4"/>
</dbReference>
<evidence type="ECO:0000259" key="9">
    <source>
        <dbReference type="Pfam" id="PF00361"/>
    </source>
</evidence>
<evidence type="ECO:0000256" key="1">
    <source>
        <dbReference type="ARBA" id="ARBA00004651"/>
    </source>
</evidence>
<proteinExistence type="inferred from homology"/>
<feature type="transmembrane region" description="Helical" evidence="8">
    <location>
        <begin position="112"/>
        <end position="130"/>
    </location>
</feature>
<protein>
    <submittedName>
        <fullName evidence="10">NADH/ubiquinone/plastoquinone (Complex I)</fullName>
    </submittedName>
</protein>
<keyword evidence="3" id="KW-1003">Cell membrane</keyword>
<organism evidence="10 11">
    <name type="scientific">Fodinibius salicampi</name>
    <dbReference type="NCBI Taxonomy" id="1920655"/>
    <lineage>
        <taxon>Bacteria</taxon>
        <taxon>Pseudomonadati</taxon>
        <taxon>Balneolota</taxon>
        <taxon>Balneolia</taxon>
        <taxon>Balneolales</taxon>
        <taxon>Balneolaceae</taxon>
        <taxon>Fodinibius</taxon>
    </lineage>
</organism>
<feature type="transmembrane region" description="Helical" evidence="8">
    <location>
        <begin position="467"/>
        <end position="495"/>
    </location>
</feature>
<keyword evidence="4 7" id="KW-0812">Transmembrane</keyword>
<feature type="transmembrane region" description="Helical" evidence="8">
    <location>
        <begin position="33"/>
        <end position="52"/>
    </location>
</feature>
<evidence type="ECO:0000256" key="3">
    <source>
        <dbReference type="ARBA" id="ARBA00022475"/>
    </source>
</evidence>
<evidence type="ECO:0000313" key="10">
    <source>
        <dbReference type="EMBL" id="MCW9712494.1"/>
    </source>
</evidence>
<evidence type="ECO:0000256" key="6">
    <source>
        <dbReference type="ARBA" id="ARBA00023136"/>
    </source>
</evidence>
<dbReference type="PANTHER" id="PTHR42703:SF1">
    <property type="entry name" value="NA(+)_H(+) ANTIPORTER SUBUNIT D1"/>
    <property type="match status" value="1"/>
</dbReference>
<name>A0ABT3PXC4_9BACT</name>
<evidence type="ECO:0000256" key="4">
    <source>
        <dbReference type="ARBA" id="ARBA00022692"/>
    </source>
</evidence>
<keyword evidence="6 8" id="KW-0472">Membrane</keyword>
<feature type="transmembrane region" description="Helical" evidence="8">
    <location>
        <begin position="378"/>
        <end position="401"/>
    </location>
</feature>
<evidence type="ECO:0000256" key="2">
    <source>
        <dbReference type="ARBA" id="ARBA00005346"/>
    </source>
</evidence>
<sequence>MIGSDIPALIPFTFLAFAILIPLLGLWKRQLSYYWAVLGAAIATGLSGYGFYNYVTETETIRYFFGGWEPPIGIEFVYDGLSGFIVLVINAIALFVLIHSRMIGKTEFPGKVTGYYSVTMLLMLGFNGMVLTGDLFNLYVFLEISSLASYALIGIGEKRAPYAAFRYLIIGTVGGSLYLLGVGFLYTITGTLNIIDMTAMLPEVISNSAVITALVLIVAGIGVKAALFPLHGWLPDSYTYASSTSSALIAPIGTKVAAYVLLRVVLYLFGVDIVDTAIPITEIIGVLAGIGILYGSIMAIAQSELKKMLAYSSISQIGYIIMGISLANPFGFIGAVLHVLNHALMKACLFLVAGNLRLKEGHSDITKFDESYRKKYPWTMLAFTTAALSMVGLPPLAGFFSKWYLALGTIENGSWLLLAVILLSSLLNAVYFFRILEKVYLRNPESDEDKAGILSSLRSNEVKPSMLWTTSVIAVGILAVGLLNAFIVSAIVTMFPAGL</sequence>
<dbReference type="InterPro" id="IPR001750">
    <property type="entry name" value="ND/Mrp_TM"/>
</dbReference>